<keyword evidence="5" id="KW-1185">Reference proteome</keyword>
<dbReference type="EMBL" id="JAAFGS010000006">
    <property type="protein sequence ID" value="NGZ77037.1"/>
    <property type="molecule type" value="Genomic_DNA"/>
</dbReference>
<evidence type="ECO:0000313" key="5">
    <source>
        <dbReference type="Proteomes" id="UP000800303"/>
    </source>
</evidence>
<sequence length="320" mass="35563">MQNIVSQKWLLARLYEPEQTIVDCRFTLGQPEAGREAYTKEHIPGAVYLDLEKDLSAPASDHGGRHPLPEPEELAGRLAKLGIGGDTRVVAYDDEGGMNAARLWWLLRWLGHENVTVLDKGFTAWKEAGFPVDDKQAVRVPSTFVPNVQHHLLTDVNEVQRIVGTIKAEQIVVGVEEEMAAERGELEVDKPIQDIEVPPAVNPKVFFTPVLIDSRSHDRYLGENETMDPVGGHIPGAVNFFWKDLLREDGSYKTTEELEKHFEGIDKEAEIVVYCGSGVSACPNVLALEQAGFTSVRLYAGSWSDWISYEDNPVATGEEV</sequence>
<dbReference type="CDD" id="cd01448">
    <property type="entry name" value="TST_Repeat_1"/>
    <property type="match status" value="1"/>
</dbReference>
<evidence type="ECO:0000256" key="2">
    <source>
        <dbReference type="ARBA" id="ARBA00022737"/>
    </source>
</evidence>
<dbReference type="Gene3D" id="3.40.250.10">
    <property type="entry name" value="Rhodanese-like domain"/>
    <property type="match status" value="2"/>
</dbReference>
<dbReference type="InterPro" id="IPR045078">
    <property type="entry name" value="TST/MPST-like"/>
</dbReference>
<comment type="caution">
    <text evidence="4">The sequence shown here is derived from an EMBL/GenBank/DDBJ whole genome shotgun (WGS) entry which is preliminary data.</text>
</comment>
<dbReference type="InterPro" id="IPR001763">
    <property type="entry name" value="Rhodanese-like_dom"/>
</dbReference>
<feature type="domain" description="Rhodanese" evidence="3">
    <location>
        <begin position="210"/>
        <end position="315"/>
    </location>
</feature>
<evidence type="ECO:0000313" key="4">
    <source>
        <dbReference type="EMBL" id="NGZ77037.1"/>
    </source>
</evidence>
<proteinExistence type="predicted"/>
<name>A0ABX0FE66_9BACL</name>
<organism evidence="4 5">
    <name type="scientific">Saccharibacillus alkalitolerans</name>
    <dbReference type="NCBI Taxonomy" id="2705290"/>
    <lineage>
        <taxon>Bacteria</taxon>
        <taxon>Bacillati</taxon>
        <taxon>Bacillota</taxon>
        <taxon>Bacilli</taxon>
        <taxon>Bacillales</taxon>
        <taxon>Paenibacillaceae</taxon>
        <taxon>Saccharibacillus</taxon>
    </lineage>
</organism>
<feature type="domain" description="Rhodanese" evidence="3">
    <location>
        <begin position="15"/>
        <end position="134"/>
    </location>
</feature>
<dbReference type="PANTHER" id="PTHR11364">
    <property type="entry name" value="THIOSULFATE SULFERTANSFERASE"/>
    <property type="match status" value="1"/>
</dbReference>
<dbReference type="RefSeq" id="WP_166276689.1">
    <property type="nucleotide sequence ID" value="NZ_JAAFGS010000006.1"/>
</dbReference>
<keyword evidence="1" id="KW-0808">Transferase</keyword>
<dbReference type="Proteomes" id="UP000800303">
    <property type="component" value="Unassembled WGS sequence"/>
</dbReference>
<dbReference type="PANTHER" id="PTHR11364:SF27">
    <property type="entry name" value="SULFURTRANSFERASE"/>
    <property type="match status" value="1"/>
</dbReference>
<keyword evidence="2" id="KW-0677">Repeat</keyword>
<evidence type="ECO:0000259" key="3">
    <source>
        <dbReference type="PROSITE" id="PS50206"/>
    </source>
</evidence>
<dbReference type="InterPro" id="IPR001307">
    <property type="entry name" value="Thiosulphate_STrfase_CS"/>
</dbReference>
<dbReference type="InterPro" id="IPR036873">
    <property type="entry name" value="Rhodanese-like_dom_sf"/>
</dbReference>
<reference evidence="4 5" key="1">
    <citation type="submission" date="2020-01" db="EMBL/GenBank/DDBJ databases">
        <title>Polyphasic characterisation and genomic insights into a novel alkali tolerant bacterium VR-M41.</title>
        <authorList>
            <person name="Vemuluri V.R."/>
        </authorList>
    </citation>
    <scope>NUCLEOTIDE SEQUENCE [LARGE SCALE GENOMIC DNA]</scope>
    <source>
        <strain evidence="4 5">VR-M41</strain>
    </source>
</reference>
<dbReference type="PROSITE" id="PS50206">
    <property type="entry name" value="RHODANESE_3"/>
    <property type="match status" value="2"/>
</dbReference>
<accession>A0ABX0FE66</accession>
<dbReference type="PROSITE" id="PS00380">
    <property type="entry name" value="RHODANESE_1"/>
    <property type="match status" value="1"/>
</dbReference>
<dbReference type="Pfam" id="PF00581">
    <property type="entry name" value="Rhodanese"/>
    <property type="match status" value="2"/>
</dbReference>
<dbReference type="CDD" id="cd01449">
    <property type="entry name" value="TST_Repeat_2"/>
    <property type="match status" value="1"/>
</dbReference>
<dbReference type="SMART" id="SM00450">
    <property type="entry name" value="RHOD"/>
    <property type="match status" value="2"/>
</dbReference>
<evidence type="ECO:0000256" key="1">
    <source>
        <dbReference type="ARBA" id="ARBA00022679"/>
    </source>
</evidence>
<protein>
    <submittedName>
        <fullName evidence="4">Sulfurtransferase</fullName>
    </submittedName>
</protein>
<gene>
    <name evidence="4" type="ORF">GYN08_17150</name>
</gene>
<dbReference type="SUPFAM" id="SSF52821">
    <property type="entry name" value="Rhodanese/Cell cycle control phosphatase"/>
    <property type="match status" value="2"/>
</dbReference>